<name>A0A8T1P7X3_CARIL</name>
<organism evidence="4 5">
    <name type="scientific">Carya illinoinensis</name>
    <name type="common">Pecan</name>
    <dbReference type="NCBI Taxonomy" id="32201"/>
    <lineage>
        <taxon>Eukaryota</taxon>
        <taxon>Viridiplantae</taxon>
        <taxon>Streptophyta</taxon>
        <taxon>Embryophyta</taxon>
        <taxon>Tracheophyta</taxon>
        <taxon>Spermatophyta</taxon>
        <taxon>Magnoliopsida</taxon>
        <taxon>eudicotyledons</taxon>
        <taxon>Gunneridae</taxon>
        <taxon>Pentapetalae</taxon>
        <taxon>rosids</taxon>
        <taxon>fabids</taxon>
        <taxon>Fagales</taxon>
        <taxon>Juglandaceae</taxon>
        <taxon>Carya</taxon>
    </lineage>
</organism>
<dbReference type="EMBL" id="CM031819">
    <property type="protein sequence ID" value="KAG6636930.1"/>
    <property type="molecule type" value="Genomic_DNA"/>
</dbReference>
<feature type="transmembrane region" description="Helical" evidence="2">
    <location>
        <begin position="146"/>
        <end position="168"/>
    </location>
</feature>
<feature type="transmembrane region" description="Helical" evidence="2">
    <location>
        <begin position="264"/>
        <end position="285"/>
    </location>
</feature>
<dbReference type="PANTHER" id="PTHR46431:SF7">
    <property type="entry name" value="SNARE ASSOCIATED GOLGI PROTEIN FAMILY"/>
    <property type="match status" value="1"/>
</dbReference>
<protein>
    <recommendedName>
        <fullName evidence="3">VTT domain-containing protein</fullName>
    </recommendedName>
</protein>
<reference evidence="4" key="1">
    <citation type="submission" date="2020-12" db="EMBL/GenBank/DDBJ databases">
        <title>WGS assembly of Carya illinoinensis cv. Pawnee.</title>
        <authorList>
            <person name="Platts A."/>
            <person name="Shu S."/>
            <person name="Wright S."/>
            <person name="Barry K."/>
            <person name="Edger P."/>
            <person name="Pires J.C."/>
            <person name="Schmutz J."/>
        </authorList>
    </citation>
    <scope>NUCLEOTIDE SEQUENCE</scope>
    <source>
        <tissue evidence="4">Leaf</tissue>
    </source>
</reference>
<dbReference type="Pfam" id="PF09335">
    <property type="entry name" value="VTT_dom"/>
    <property type="match status" value="1"/>
</dbReference>
<sequence length="328" mass="36278">MMTYREEDGGGDEVVPELCLRVGDDANNGDYVKLKQGPQDRETDEGFGGVGEPSSPRRGACLWYWVKLLVLCISLGLLTAVCIKWVGPFFMDKEIIPIINWETTTFSTPVLAVLVFASLALFPAVLLPSSPSMWVAGMTFGYGYGFLLIMSGVAIGVSLPFFVGSLFYHKIQGWLERYPKRASVLRSAGEGNWFHQFRAVALIRISPFPYIIYNYCAVATNVKYGPYILGSLVGIIPEIFVAIYTGILIRTLADERHSLSAQQIVFNVVGFAATVATTIFFTLYAKRQLKGLQNEDELLLHVVGNHGVEAKTDTSNMIDIYVNTAFIL</sequence>
<dbReference type="InterPro" id="IPR032816">
    <property type="entry name" value="VTT_dom"/>
</dbReference>
<feature type="domain" description="VTT" evidence="3">
    <location>
        <begin position="127"/>
        <end position="247"/>
    </location>
</feature>
<accession>A0A8T1P7X3</accession>
<dbReference type="AlphaFoldDB" id="A0A8T1P7X3"/>
<feature type="transmembrane region" description="Helical" evidence="2">
    <location>
        <begin position="62"/>
        <end position="86"/>
    </location>
</feature>
<evidence type="ECO:0000259" key="3">
    <source>
        <dbReference type="Pfam" id="PF09335"/>
    </source>
</evidence>
<feature type="transmembrane region" description="Helical" evidence="2">
    <location>
        <begin position="227"/>
        <end position="252"/>
    </location>
</feature>
<keyword evidence="2" id="KW-0812">Transmembrane</keyword>
<dbReference type="PANTHER" id="PTHR46431">
    <property type="entry name" value="EXPRESSED PROTEIN"/>
    <property type="match status" value="1"/>
</dbReference>
<gene>
    <name evidence="4" type="ORF">CIPAW_11G145000</name>
</gene>
<evidence type="ECO:0000313" key="5">
    <source>
        <dbReference type="Proteomes" id="UP000811609"/>
    </source>
</evidence>
<evidence type="ECO:0000256" key="1">
    <source>
        <dbReference type="SAM" id="MobiDB-lite"/>
    </source>
</evidence>
<keyword evidence="2" id="KW-1133">Transmembrane helix</keyword>
<proteinExistence type="predicted"/>
<evidence type="ECO:0000313" key="4">
    <source>
        <dbReference type="EMBL" id="KAG6636930.1"/>
    </source>
</evidence>
<dbReference type="Proteomes" id="UP000811609">
    <property type="component" value="Chromosome 11"/>
</dbReference>
<keyword evidence="5" id="KW-1185">Reference proteome</keyword>
<feature type="region of interest" description="Disordered" evidence="1">
    <location>
        <begin position="32"/>
        <end position="55"/>
    </location>
</feature>
<evidence type="ECO:0000256" key="2">
    <source>
        <dbReference type="SAM" id="Phobius"/>
    </source>
</evidence>
<comment type="caution">
    <text evidence="4">The sequence shown here is derived from an EMBL/GenBank/DDBJ whole genome shotgun (WGS) entry which is preliminary data.</text>
</comment>
<feature type="transmembrane region" description="Helical" evidence="2">
    <location>
        <begin position="106"/>
        <end position="126"/>
    </location>
</feature>
<keyword evidence="2" id="KW-0472">Membrane</keyword>